<sequence>MSNRLQTRQDAKASITLVQQISVREELPKSLWDSVPHSNIGGAVRSLGGSEKGTLDRKANDINFFFSLSIVPFPHDLLY</sequence>
<reference evidence="1" key="1">
    <citation type="submission" date="2020-04" db="EMBL/GenBank/DDBJ databases">
        <authorList>
            <person name="Broberg M."/>
        </authorList>
    </citation>
    <scope>NUCLEOTIDE SEQUENCE</scope>
</reference>
<evidence type="ECO:0000313" key="1">
    <source>
        <dbReference type="EMBL" id="CAG9945833.1"/>
    </source>
</evidence>
<gene>
    <name evidence="1" type="ORF">CRV2_00004709</name>
</gene>
<protein>
    <submittedName>
        <fullName evidence="1">Uncharacterized protein</fullName>
    </submittedName>
</protein>
<dbReference type="Proteomes" id="UP000836387">
    <property type="component" value="Unassembled WGS sequence"/>
</dbReference>
<accession>A0ACA9TY43</accession>
<comment type="caution">
    <text evidence="1">The sequence shown here is derived from an EMBL/GenBank/DDBJ whole genome shotgun (WGS) entry which is preliminary data.</text>
</comment>
<keyword evidence="2" id="KW-1185">Reference proteome</keyword>
<proteinExistence type="predicted"/>
<name>A0ACA9TY43_BIOOC</name>
<reference evidence="1" key="2">
    <citation type="submission" date="2021-10" db="EMBL/GenBank/DDBJ databases">
        <authorList>
            <person name="Piombo E."/>
        </authorList>
    </citation>
    <scope>NUCLEOTIDE SEQUENCE</scope>
</reference>
<evidence type="ECO:0000313" key="2">
    <source>
        <dbReference type="Proteomes" id="UP000836387"/>
    </source>
</evidence>
<dbReference type="EMBL" id="CADEHS020000010">
    <property type="protein sequence ID" value="CAG9945833.1"/>
    <property type="molecule type" value="Genomic_DNA"/>
</dbReference>
<organism evidence="1 2">
    <name type="scientific">Clonostachys rosea f. rosea IK726</name>
    <dbReference type="NCBI Taxonomy" id="1349383"/>
    <lineage>
        <taxon>Eukaryota</taxon>
        <taxon>Fungi</taxon>
        <taxon>Dikarya</taxon>
        <taxon>Ascomycota</taxon>
        <taxon>Pezizomycotina</taxon>
        <taxon>Sordariomycetes</taxon>
        <taxon>Hypocreomycetidae</taxon>
        <taxon>Hypocreales</taxon>
        <taxon>Bionectriaceae</taxon>
        <taxon>Clonostachys</taxon>
    </lineage>
</organism>